<dbReference type="InterPro" id="IPR049071">
    <property type="entry name" value="MPI_cupin_dom"/>
</dbReference>
<evidence type="ECO:0000256" key="4">
    <source>
        <dbReference type="ARBA" id="ARBA00022723"/>
    </source>
</evidence>
<dbReference type="Pfam" id="PF20511">
    <property type="entry name" value="PMI_typeI_cat"/>
    <property type="match status" value="1"/>
</dbReference>
<sequence length="389" mass="42433">MSQHFFYPLSTVVKPYPWGSRSALHQRFHVPNPDAQPQAELWMGVHPAGMSQVMDQGTPLALSELIARDRKGMLGAATAARFGDLPYLMKILAADRALSIQVHPQKAQAEAGYARALRANEDIPDYNDANHKPELVYAITPFIAMNGFRDVADIVENFRLLAVTALSPAVDALAQQPDAVGLKVFFSTLMQLSADAKAAALKRVVSAPFDDALMAVIQQLYQHYPHDAGVLAPLYLHCITLQPGEAMFLYPGTLHAYVQGTAVEIMASSDNVLRAGLTDKKINVEELIACTTFSPISRTSLLMEPEWQEGQAHYPIPIDDFRFTVLNANEALPMQTRSAEIVLVMTGSATLTHPAGDTLTLQTGQSAFIPAATQNWTLTNTGTLCRAYS</sequence>
<keyword evidence="4 10" id="KW-0479">Metal-binding</keyword>
<dbReference type="SUPFAM" id="SSF51182">
    <property type="entry name" value="RmlC-like cupins"/>
    <property type="match status" value="1"/>
</dbReference>
<feature type="binding site" evidence="10">
    <location>
        <position position="103"/>
    </location>
    <ligand>
        <name>Zn(2+)</name>
        <dbReference type="ChEBI" id="CHEBI:29105"/>
    </ligand>
</feature>
<dbReference type="RefSeq" id="WP_067427756.1">
    <property type="nucleotide sequence ID" value="NZ_LN907827.1"/>
</dbReference>
<feature type="domain" description="Phosphomannose isomerase type I helical insertion" evidence="12">
    <location>
        <begin position="174"/>
        <end position="236"/>
    </location>
</feature>
<dbReference type="PROSITE" id="PS00965">
    <property type="entry name" value="PMI_I_1"/>
    <property type="match status" value="1"/>
</dbReference>
<dbReference type="InterPro" id="IPR046457">
    <property type="entry name" value="PMI_typeI_cat"/>
</dbReference>
<dbReference type="Gene3D" id="1.10.441.10">
    <property type="entry name" value="Phosphomannose Isomerase, domain 2"/>
    <property type="match status" value="1"/>
</dbReference>
<keyword evidence="15" id="KW-1185">Reference proteome</keyword>
<dbReference type="InterPro" id="IPR014710">
    <property type="entry name" value="RmlC-like_jellyroll"/>
</dbReference>
<dbReference type="STRING" id="1619313.EM595_0611"/>
<accession>A0A0U5L0Z3</accession>
<dbReference type="InterPro" id="IPR046458">
    <property type="entry name" value="PMI_typeI_hel"/>
</dbReference>
<evidence type="ECO:0000259" key="11">
    <source>
        <dbReference type="Pfam" id="PF20511"/>
    </source>
</evidence>
<evidence type="ECO:0000256" key="3">
    <source>
        <dbReference type="ARBA" id="ARBA00011956"/>
    </source>
</evidence>
<comment type="catalytic activity">
    <reaction evidence="1">
        <text>D-mannose 6-phosphate = D-fructose 6-phosphate</text>
        <dbReference type="Rhea" id="RHEA:12356"/>
        <dbReference type="ChEBI" id="CHEBI:58735"/>
        <dbReference type="ChEBI" id="CHEBI:61527"/>
        <dbReference type="EC" id="5.3.1.8"/>
    </reaction>
</comment>
<dbReference type="PIRSF" id="PIRSF001480">
    <property type="entry name" value="Mannose-6-phosphate_isomerase"/>
    <property type="match status" value="1"/>
</dbReference>
<dbReference type="Pfam" id="PF21621">
    <property type="entry name" value="MPI_cupin_dom"/>
    <property type="match status" value="1"/>
</dbReference>
<protein>
    <recommendedName>
        <fullName evidence="3">mannose-6-phosphate isomerase</fullName>
        <ecNumber evidence="3">5.3.1.8</ecNumber>
    </recommendedName>
    <alternativeName>
        <fullName evidence="7">Phosphohexomutase</fullName>
    </alternativeName>
    <alternativeName>
        <fullName evidence="8">Phosphomannose isomerase</fullName>
    </alternativeName>
</protein>
<proteinExistence type="inferred from homology"/>
<evidence type="ECO:0000313" key="14">
    <source>
        <dbReference type="EMBL" id="CUU22848.1"/>
    </source>
</evidence>
<dbReference type="InterPro" id="IPR018050">
    <property type="entry name" value="Pmannose_isomerase-type1_CS"/>
</dbReference>
<dbReference type="NCBIfam" id="TIGR00218">
    <property type="entry name" value="manA"/>
    <property type="match status" value="1"/>
</dbReference>
<evidence type="ECO:0000256" key="5">
    <source>
        <dbReference type="ARBA" id="ARBA00022833"/>
    </source>
</evidence>
<dbReference type="Pfam" id="PF20512">
    <property type="entry name" value="PMI_typeI_hel"/>
    <property type="match status" value="1"/>
</dbReference>
<evidence type="ECO:0000256" key="10">
    <source>
        <dbReference type="PIRSR" id="PIRSR001480-2"/>
    </source>
</evidence>
<evidence type="ECO:0000256" key="6">
    <source>
        <dbReference type="ARBA" id="ARBA00023235"/>
    </source>
</evidence>
<dbReference type="Proteomes" id="UP000059419">
    <property type="component" value="Chromosome 1"/>
</dbReference>
<dbReference type="InterPro" id="IPR016305">
    <property type="entry name" value="Mannose-6-P_Isomerase"/>
</dbReference>
<evidence type="ECO:0000259" key="13">
    <source>
        <dbReference type="Pfam" id="PF21621"/>
    </source>
</evidence>
<name>A0A0U5L0Z3_9GAMM</name>
<keyword evidence="5 10" id="KW-0862">Zinc</keyword>
<feature type="binding site" evidence="10">
    <location>
        <position position="255"/>
    </location>
    <ligand>
        <name>Zn(2+)</name>
        <dbReference type="ChEBI" id="CHEBI:29105"/>
    </ligand>
</feature>
<dbReference type="PRINTS" id="PR00714">
    <property type="entry name" value="MAN6PISMRASE"/>
</dbReference>
<comment type="similarity">
    <text evidence="2">Belongs to the mannose-6-phosphate isomerase type 1 family.</text>
</comment>
<dbReference type="GO" id="GO:0009298">
    <property type="term" value="P:GDP-mannose biosynthetic process"/>
    <property type="evidence" value="ECO:0007669"/>
    <property type="project" value="InterPro"/>
</dbReference>
<dbReference type="AlphaFoldDB" id="A0A0U5L0Z3"/>
<dbReference type="GO" id="GO:0008270">
    <property type="term" value="F:zinc ion binding"/>
    <property type="evidence" value="ECO:0007669"/>
    <property type="project" value="InterPro"/>
</dbReference>
<feature type="domain" description="Mannose-6-phosphate isomerase cupin" evidence="13">
    <location>
        <begin position="313"/>
        <end position="388"/>
    </location>
</feature>
<evidence type="ECO:0000256" key="9">
    <source>
        <dbReference type="PIRSR" id="PIRSR001480-1"/>
    </source>
</evidence>
<reference evidence="15" key="1">
    <citation type="submission" date="2015-11" db="EMBL/GenBank/DDBJ databases">
        <authorList>
            <person name="Blom J."/>
        </authorList>
    </citation>
    <scope>NUCLEOTIDE SEQUENCE [LARGE SCALE GENOMIC DNA]</scope>
</reference>
<comment type="cofactor">
    <cofactor evidence="10">
        <name>Zn(2+)</name>
        <dbReference type="ChEBI" id="CHEBI:29105"/>
    </cofactor>
    <text evidence="10">Binds 1 zinc ion per subunit.</text>
</comment>
<dbReference type="EC" id="5.3.1.8" evidence="3"/>
<feature type="binding site" evidence="10">
    <location>
        <position position="101"/>
    </location>
    <ligand>
        <name>Zn(2+)</name>
        <dbReference type="ChEBI" id="CHEBI:29105"/>
    </ligand>
</feature>
<dbReference type="GO" id="GO:0005975">
    <property type="term" value="P:carbohydrate metabolic process"/>
    <property type="evidence" value="ECO:0007669"/>
    <property type="project" value="InterPro"/>
</dbReference>
<evidence type="ECO:0000256" key="1">
    <source>
        <dbReference type="ARBA" id="ARBA00000757"/>
    </source>
</evidence>
<dbReference type="CDD" id="cd07011">
    <property type="entry name" value="cupin_PMI_type_I_N"/>
    <property type="match status" value="1"/>
</dbReference>
<dbReference type="Gene3D" id="2.60.120.10">
    <property type="entry name" value="Jelly Rolls"/>
    <property type="match status" value="2"/>
</dbReference>
<dbReference type="InterPro" id="IPR011051">
    <property type="entry name" value="RmlC_Cupin_sf"/>
</dbReference>
<feature type="active site" evidence="9">
    <location>
        <position position="274"/>
    </location>
</feature>
<dbReference type="GO" id="GO:0004476">
    <property type="term" value="F:mannose-6-phosphate isomerase activity"/>
    <property type="evidence" value="ECO:0007669"/>
    <property type="project" value="UniProtKB-EC"/>
</dbReference>
<dbReference type="GO" id="GO:0005829">
    <property type="term" value="C:cytosol"/>
    <property type="evidence" value="ECO:0007669"/>
    <property type="project" value="TreeGrafter"/>
</dbReference>
<dbReference type="EMBL" id="LN907827">
    <property type="protein sequence ID" value="CUU22848.1"/>
    <property type="molecule type" value="Genomic_DNA"/>
</dbReference>
<organism evidence="14 15">
    <name type="scientific">Duffyella gerundensis</name>
    <dbReference type="NCBI Taxonomy" id="1619313"/>
    <lineage>
        <taxon>Bacteria</taxon>
        <taxon>Pseudomonadati</taxon>
        <taxon>Pseudomonadota</taxon>
        <taxon>Gammaproteobacteria</taxon>
        <taxon>Enterobacterales</taxon>
        <taxon>Erwiniaceae</taxon>
        <taxon>Duffyella</taxon>
    </lineage>
</organism>
<dbReference type="PANTHER" id="PTHR10309:SF0">
    <property type="entry name" value="MANNOSE-6-PHOSPHATE ISOMERASE"/>
    <property type="match status" value="1"/>
</dbReference>
<keyword evidence="6 14" id="KW-0413">Isomerase</keyword>
<feature type="binding site" evidence="10">
    <location>
        <position position="134"/>
    </location>
    <ligand>
        <name>Zn(2+)</name>
        <dbReference type="ChEBI" id="CHEBI:29105"/>
    </ligand>
</feature>
<feature type="domain" description="Phosphomannose isomerase type I catalytic" evidence="11">
    <location>
        <begin position="8"/>
        <end position="150"/>
    </location>
</feature>
<gene>
    <name evidence="14" type="primary">manA1</name>
    <name evidence="14" type="ORF">EM595_0611</name>
</gene>
<dbReference type="InterPro" id="IPR001250">
    <property type="entry name" value="Man6P_Isoase-1"/>
</dbReference>
<dbReference type="PATRIC" id="fig|1619313.3.peg.637"/>
<evidence type="ECO:0000256" key="7">
    <source>
        <dbReference type="ARBA" id="ARBA00029741"/>
    </source>
</evidence>
<evidence type="ECO:0000259" key="12">
    <source>
        <dbReference type="Pfam" id="PF20512"/>
    </source>
</evidence>
<evidence type="ECO:0000313" key="15">
    <source>
        <dbReference type="Proteomes" id="UP000059419"/>
    </source>
</evidence>
<evidence type="ECO:0000256" key="2">
    <source>
        <dbReference type="ARBA" id="ARBA00010772"/>
    </source>
</evidence>
<dbReference type="KEGG" id="ege:EM595_0611"/>
<dbReference type="PANTHER" id="PTHR10309">
    <property type="entry name" value="MANNOSE-6-PHOSPHATE ISOMERASE"/>
    <property type="match status" value="1"/>
</dbReference>
<dbReference type="OrthoDB" id="9792649at2"/>
<evidence type="ECO:0000256" key="8">
    <source>
        <dbReference type="ARBA" id="ARBA00030762"/>
    </source>
</evidence>